<dbReference type="RefSeq" id="WP_220270892.1">
    <property type="nucleotide sequence ID" value="NZ_QPJW01000001.1"/>
</dbReference>
<feature type="transmembrane region" description="Helical" evidence="1">
    <location>
        <begin position="168"/>
        <end position="186"/>
    </location>
</feature>
<feature type="transmembrane region" description="Helical" evidence="1">
    <location>
        <begin position="264"/>
        <end position="286"/>
    </location>
</feature>
<dbReference type="AlphaFoldDB" id="A0A369BPD2"/>
<feature type="transmembrane region" description="Helical" evidence="1">
    <location>
        <begin position="206"/>
        <end position="226"/>
    </location>
</feature>
<evidence type="ECO:0000313" key="3">
    <source>
        <dbReference type="Proteomes" id="UP000253090"/>
    </source>
</evidence>
<evidence type="ECO:0000256" key="1">
    <source>
        <dbReference type="SAM" id="Phobius"/>
    </source>
</evidence>
<protein>
    <submittedName>
        <fullName evidence="2">Uncharacterized protein</fullName>
    </submittedName>
</protein>
<accession>A0A369BPD2</accession>
<feature type="transmembrane region" description="Helical" evidence="1">
    <location>
        <begin position="126"/>
        <end position="147"/>
    </location>
</feature>
<dbReference type="EMBL" id="QPJW01000001">
    <property type="protein sequence ID" value="RCX23479.1"/>
    <property type="molecule type" value="Genomic_DNA"/>
</dbReference>
<organism evidence="2 3">
    <name type="scientific">Fontibacillus phaseoli</name>
    <dbReference type="NCBI Taxonomy" id="1416533"/>
    <lineage>
        <taxon>Bacteria</taxon>
        <taxon>Bacillati</taxon>
        <taxon>Bacillota</taxon>
        <taxon>Bacilli</taxon>
        <taxon>Bacillales</taxon>
        <taxon>Paenibacillaceae</taxon>
        <taxon>Fontibacillus</taxon>
    </lineage>
</organism>
<keyword evidence="1" id="KW-0812">Transmembrane</keyword>
<dbReference type="Proteomes" id="UP000253090">
    <property type="component" value="Unassembled WGS sequence"/>
</dbReference>
<keyword evidence="1" id="KW-0472">Membrane</keyword>
<evidence type="ECO:0000313" key="2">
    <source>
        <dbReference type="EMBL" id="RCX23479.1"/>
    </source>
</evidence>
<feature type="transmembrane region" description="Helical" evidence="1">
    <location>
        <begin position="67"/>
        <end position="88"/>
    </location>
</feature>
<sequence length="301" mass="34204">MNKQAHKITALSIWSMLIILLLLVVTLNGVLSFPTYQDYQISNQYGEKIRIYGTGVYAHDSFFKAPIFIGTDFTMLFLVIPLLIITLVKNKRKSEIEAKINLLAILGVILYYAMSISFGVTYNYFHLIYIMLMGVSFYMFFGLLLNLHTLSTAISPLYTYTITRGMQTFLICSGLSLFIAWLPDIISSLMANRSLELIEVYTTEITYVLDMGIISPLMFITLYLLRRKLFIGLVLFRMLLRTCEIIGIMLPIQSVFQIMSGIEIPLPALLTKVSIFVALAGFALYIDISVQRKTSIENNIL</sequence>
<feature type="transmembrane region" description="Helical" evidence="1">
    <location>
        <begin position="238"/>
        <end position="258"/>
    </location>
</feature>
<gene>
    <name evidence="2" type="ORF">DFP94_1011078</name>
</gene>
<name>A0A369BPD2_9BACL</name>
<proteinExistence type="predicted"/>
<reference evidence="2 3" key="1">
    <citation type="submission" date="2018-07" db="EMBL/GenBank/DDBJ databases">
        <title>Genomic Encyclopedia of Type Strains, Phase III (KMG-III): the genomes of soil and plant-associated and newly described type strains.</title>
        <authorList>
            <person name="Whitman W."/>
        </authorList>
    </citation>
    <scope>NUCLEOTIDE SEQUENCE [LARGE SCALE GENOMIC DNA]</scope>
    <source>
        <strain evidence="2 3">CECT 8333</strain>
    </source>
</reference>
<keyword evidence="1" id="KW-1133">Transmembrane helix</keyword>
<feature type="transmembrane region" description="Helical" evidence="1">
    <location>
        <begin position="100"/>
        <end position="120"/>
    </location>
</feature>
<keyword evidence="3" id="KW-1185">Reference proteome</keyword>
<comment type="caution">
    <text evidence="2">The sequence shown here is derived from an EMBL/GenBank/DDBJ whole genome shotgun (WGS) entry which is preliminary data.</text>
</comment>